<dbReference type="Proteomes" id="UP000639772">
    <property type="component" value="Chromosome 7"/>
</dbReference>
<sequence>MASISDRRRLSTAYCRLLDARSGSSLGELTSWPPSQFIGRRRQAGLRWFPPALRVIAGGGGQRSPSRLAHVIDPGRPRRRASPPSSSRHRGHRVHHVAVLPDLAPSVNYVFTSISPSSPSPLANLVAHPQDVHVVLDGRAVSGVVSSASEYARLRRDEVEQHRRVPWTDDVPASISPFCSNAAGGAHVGPIPQSQSQLQIRSASCSGDADGVARRRASPSAGGQVLRGEGVHRWVVLRERGGFWLASSRFETTVATPGWDLVEMFLDREAESLAAKLRRPHRRRRRCPQAARLVASITSKPWRPSPAVRVLLLSRRESSTDASCIPVMNT</sequence>
<evidence type="ECO:0000256" key="1">
    <source>
        <dbReference type="SAM" id="MobiDB-lite"/>
    </source>
</evidence>
<evidence type="ECO:0000313" key="3">
    <source>
        <dbReference type="Proteomes" id="UP000639772"/>
    </source>
</evidence>
<proteinExistence type="predicted"/>
<reference evidence="2 3" key="1">
    <citation type="journal article" date="2020" name="Nat. Food">
        <title>A phased Vanilla planifolia genome enables genetic improvement of flavour and production.</title>
        <authorList>
            <person name="Hasing T."/>
            <person name="Tang H."/>
            <person name="Brym M."/>
            <person name="Khazi F."/>
            <person name="Huang T."/>
            <person name="Chambers A.H."/>
        </authorList>
    </citation>
    <scope>NUCLEOTIDE SEQUENCE [LARGE SCALE GENOMIC DNA]</scope>
    <source>
        <tissue evidence="2">Leaf</tissue>
    </source>
</reference>
<feature type="region of interest" description="Disordered" evidence="1">
    <location>
        <begin position="57"/>
        <end position="93"/>
    </location>
</feature>
<comment type="caution">
    <text evidence="2">The sequence shown here is derived from an EMBL/GenBank/DDBJ whole genome shotgun (WGS) entry which is preliminary data.</text>
</comment>
<evidence type="ECO:0000313" key="2">
    <source>
        <dbReference type="EMBL" id="KAG0475039.1"/>
    </source>
</evidence>
<dbReference type="EMBL" id="JADCNM010000007">
    <property type="protein sequence ID" value="KAG0475039.1"/>
    <property type="molecule type" value="Genomic_DNA"/>
</dbReference>
<dbReference type="AlphaFoldDB" id="A0A835QLZ8"/>
<feature type="compositionally biased region" description="Basic residues" evidence="1">
    <location>
        <begin position="77"/>
        <end position="93"/>
    </location>
</feature>
<name>A0A835QLZ8_VANPL</name>
<protein>
    <submittedName>
        <fullName evidence="2">Uncharacterized protein</fullName>
    </submittedName>
</protein>
<accession>A0A835QLZ8</accession>
<gene>
    <name evidence="2" type="ORF">HPP92_014725</name>
</gene>
<organism evidence="2 3">
    <name type="scientific">Vanilla planifolia</name>
    <name type="common">Vanilla</name>
    <dbReference type="NCBI Taxonomy" id="51239"/>
    <lineage>
        <taxon>Eukaryota</taxon>
        <taxon>Viridiplantae</taxon>
        <taxon>Streptophyta</taxon>
        <taxon>Embryophyta</taxon>
        <taxon>Tracheophyta</taxon>
        <taxon>Spermatophyta</taxon>
        <taxon>Magnoliopsida</taxon>
        <taxon>Liliopsida</taxon>
        <taxon>Asparagales</taxon>
        <taxon>Orchidaceae</taxon>
        <taxon>Vanilloideae</taxon>
        <taxon>Vanilleae</taxon>
        <taxon>Vanilla</taxon>
    </lineage>
</organism>